<protein>
    <submittedName>
        <fullName evidence="1">Uncharacterized protein</fullName>
    </submittedName>
</protein>
<gene>
    <name evidence="1" type="ORF">POSPLADRAFT_1039856</name>
</gene>
<dbReference type="EMBL" id="KZ110596">
    <property type="protein sequence ID" value="OSX63124.1"/>
    <property type="molecule type" value="Genomic_DNA"/>
</dbReference>
<evidence type="ECO:0000313" key="1">
    <source>
        <dbReference type="EMBL" id="OSX63124.1"/>
    </source>
</evidence>
<evidence type="ECO:0000313" key="2">
    <source>
        <dbReference type="Proteomes" id="UP000194127"/>
    </source>
</evidence>
<keyword evidence="2" id="KW-1185">Reference proteome</keyword>
<proteinExistence type="predicted"/>
<sequence>MAAPAGFTAQIDVTALCRKTAVHPNIRSADSTPFRTVATAKPGICTRRTDAL</sequence>
<dbReference type="Proteomes" id="UP000194127">
    <property type="component" value="Unassembled WGS sequence"/>
</dbReference>
<dbReference type="AlphaFoldDB" id="A0A1X6N3E2"/>
<reference evidence="1 2" key="1">
    <citation type="submission" date="2017-04" db="EMBL/GenBank/DDBJ databases">
        <title>Genome Sequence of the Model Brown-Rot Fungus Postia placenta SB12.</title>
        <authorList>
            <consortium name="DOE Joint Genome Institute"/>
            <person name="Gaskell J."/>
            <person name="Kersten P."/>
            <person name="Larrondo L.F."/>
            <person name="Canessa P."/>
            <person name="Martinez D."/>
            <person name="Hibbett D."/>
            <person name="Schmoll M."/>
            <person name="Kubicek C.P."/>
            <person name="Martinez A.T."/>
            <person name="Yadav J."/>
            <person name="Master E."/>
            <person name="Magnuson J.K."/>
            <person name="James T."/>
            <person name="Yaver D."/>
            <person name="Berka R."/>
            <person name="Labutti K."/>
            <person name="Lipzen A."/>
            <person name="Aerts A."/>
            <person name="Barry K."/>
            <person name="Henrissat B."/>
            <person name="Blanchette R."/>
            <person name="Grigoriev I."/>
            <person name="Cullen D."/>
        </authorList>
    </citation>
    <scope>NUCLEOTIDE SEQUENCE [LARGE SCALE GENOMIC DNA]</scope>
    <source>
        <strain evidence="1 2">MAD-698-R-SB12</strain>
    </source>
</reference>
<dbReference type="RefSeq" id="XP_024339918.1">
    <property type="nucleotide sequence ID" value="XM_024477606.1"/>
</dbReference>
<name>A0A1X6N3E2_9APHY</name>
<dbReference type="GeneID" id="36322556"/>
<accession>A0A1X6N3E2</accession>
<organism evidence="1 2">
    <name type="scientific">Postia placenta MAD-698-R-SB12</name>
    <dbReference type="NCBI Taxonomy" id="670580"/>
    <lineage>
        <taxon>Eukaryota</taxon>
        <taxon>Fungi</taxon>
        <taxon>Dikarya</taxon>
        <taxon>Basidiomycota</taxon>
        <taxon>Agaricomycotina</taxon>
        <taxon>Agaricomycetes</taxon>
        <taxon>Polyporales</taxon>
        <taxon>Adustoporiaceae</taxon>
        <taxon>Rhodonia</taxon>
    </lineage>
</organism>